<dbReference type="HOGENOM" id="CLU_902866_0_0_14"/>
<reference evidence="2 3" key="1">
    <citation type="journal article" date="2014" name="Genome Announc.">
        <title>Complete Genome Sequence of Spiroplasma apis B31T (ATCC 33834), a Bacterium Associated with May Disease of Honeybees (Apis mellifera).</title>
        <authorList>
            <person name="Ku C."/>
            <person name="Lo W.S."/>
            <person name="Chen L.L."/>
            <person name="Kuo C.H."/>
        </authorList>
    </citation>
    <scope>NUCLEOTIDE SEQUENCE [LARGE SCALE GENOMIC DNA]</scope>
    <source>
        <strain evidence="2">B31</strain>
    </source>
</reference>
<evidence type="ECO:0000256" key="1">
    <source>
        <dbReference type="SAM" id="MobiDB-lite"/>
    </source>
</evidence>
<dbReference type="RefSeq" id="WP_023790080.1">
    <property type="nucleotide sequence ID" value="NC_022998.1"/>
</dbReference>
<organism evidence="2 3">
    <name type="scientific">Spiroplasma apis B31</name>
    <dbReference type="NCBI Taxonomy" id="1276258"/>
    <lineage>
        <taxon>Bacteria</taxon>
        <taxon>Bacillati</taxon>
        <taxon>Mycoplasmatota</taxon>
        <taxon>Mollicutes</taxon>
        <taxon>Entomoplasmatales</taxon>
        <taxon>Spiroplasmataceae</taxon>
        <taxon>Spiroplasma</taxon>
    </lineage>
</organism>
<feature type="compositionally biased region" description="Basic residues" evidence="1">
    <location>
        <begin position="1"/>
        <end position="10"/>
    </location>
</feature>
<evidence type="ECO:0000313" key="2">
    <source>
        <dbReference type="EMBL" id="AHB36716.1"/>
    </source>
</evidence>
<protein>
    <submittedName>
        <fullName evidence="2">Uncharacterized protein</fullName>
    </submittedName>
</protein>
<feature type="compositionally biased region" description="Basic and acidic residues" evidence="1">
    <location>
        <begin position="43"/>
        <end position="53"/>
    </location>
</feature>
<dbReference type="STRING" id="1276258.SAPIS_v1c08710"/>
<feature type="region of interest" description="Disordered" evidence="1">
    <location>
        <begin position="1"/>
        <end position="64"/>
    </location>
</feature>
<dbReference type="KEGG" id="sapi:SAPIS_v1c08710"/>
<accession>V5RKS3</accession>
<dbReference type="EMBL" id="CP006682">
    <property type="protein sequence ID" value="AHB36716.1"/>
    <property type="molecule type" value="Genomic_DNA"/>
</dbReference>
<sequence>MGLFSKRKKPNKSEYANQEESRVPNHWSFNDDPLLNIEPEFSDSVKPKEKENDFSVSEVNDNKDTSTKLDEIKKRISINKPLNNSPLGSIISGARKKTNDLQKEIIEKDPVIAKLQKIEELKRTGGVDANLYTDLSKSDSTKTYAKRAQEFHEKNFTKHIQENEIQRKMRLFKEAEEKRKAGIKENKTIWKTNELFKKSESKREELLKSAKPKSKTILNLEEKIKKELENFKEINIHIAENNVENLIAEIENKTFKTNKERESYLSDKLKDIESLVADLKKEKGTKKIDISKNIMVRGAEKTKKTSQAGAKKIIIKK</sequence>
<name>V5RKS3_SPIAP</name>
<evidence type="ECO:0000313" key="3">
    <source>
        <dbReference type="Proteomes" id="UP000018550"/>
    </source>
</evidence>
<keyword evidence="3" id="KW-1185">Reference proteome</keyword>
<gene>
    <name evidence="2" type="ORF">SAPIS_v1c08710</name>
</gene>
<proteinExistence type="predicted"/>
<dbReference type="PATRIC" id="fig|1276258.3.peg.892"/>
<dbReference type="OrthoDB" id="389177at2"/>
<dbReference type="AlphaFoldDB" id="V5RKS3"/>
<dbReference type="Proteomes" id="UP000018550">
    <property type="component" value="Chromosome"/>
</dbReference>